<name>Q54CA2_DICDI</name>
<dbReference type="AlphaFoldDB" id="Q54CA2"/>
<dbReference type="KEGG" id="ddi:DDB_G0293094"/>
<dbReference type="RefSeq" id="XP_629317.1">
    <property type="nucleotide sequence ID" value="XM_629315.1"/>
</dbReference>
<sequence length="51" mass="5696">MKHFYHGAPNISDDDSDEYDCAVHYLNYQAVEASLQGMLGTLGIFDDSLID</sequence>
<evidence type="ECO:0000313" key="2">
    <source>
        <dbReference type="Proteomes" id="UP000002195"/>
    </source>
</evidence>
<dbReference type="Proteomes" id="UP000002195">
    <property type="component" value="Unassembled WGS sequence"/>
</dbReference>
<reference evidence="1 2" key="1">
    <citation type="journal article" date="2005" name="Nature">
        <title>The genome of the social amoeba Dictyostelium discoideum.</title>
        <authorList>
            <consortium name="The Dictyostelium discoideum Sequencing Consortium"/>
            <person name="Eichinger L."/>
            <person name="Pachebat J.A."/>
            <person name="Glockner G."/>
            <person name="Rajandream M.A."/>
            <person name="Sucgang R."/>
            <person name="Berriman M."/>
            <person name="Song J."/>
            <person name="Olsen R."/>
            <person name="Szafranski K."/>
            <person name="Xu Q."/>
            <person name="Tunggal B."/>
            <person name="Kummerfeld S."/>
            <person name="Madera M."/>
            <person name="Konfortov B.A."/>
            <person name="Rivero F."/>
            <person name="Bankier A.T."/>
            <person name="Lehmann R."/>
            <person name="Hamlin N."/>
            <person name="Davies R."/>
            <person name="Gaudet P."/>
            <person name="Fey P."/>
            <person name="Pilcher K."/>
            <person name="Chen G."/>
            <person name="Saunders D."/>
            <person name="Sodergren E."/>
            <person name="Davis P."/>
            <person name="Kerhornou A."/>
            <person name="Nie X."/>
            <person name="Hall N."/>
            <person name="Anjard C."/>
            <person name="Hemphill L."/>
            <person name="Bason N."/>
            <person name="Farbrother P."/>
            <person name="Desany B."/>
            <person name="Just E."/>
            <person name="Morio T."/>
            <person name="Rost R."/>
            <person name="Churcher C."/>
            <person name="Cooper J."/>
            <person name="Haydock S."/>
            <person name="van Driessche N."/>
            <person name="Cronin A."/>
            <person name="Goodhead I."/>
            <person name="Muzny D."/>
            <person name="Mourier T."/>
            <person name="Pain A."/>
            <person name="Lu M."/>
            <person name="Harper D."/>
            <person name="Lindsay R."/>
            <person name="Hauser H."/>
            <person name="James K."/>
            <person name="Quiles M."/>
            <person name="Madan Babu M."/>
            <person name="Saito T."/>
            <person name="Buchrieser C."/>
            <person name="Wardroper A."/>
            <person name="Felder M."/>
            <person name="Thangavelu M."/>
            <person name="Johnson D."/>
            <person name="Knights A."/>
            <person name="Loulseged H."/>
            <person name="Mungall K."/>
            <person name="Oliver K."/>
            <person name="Price C."/>
            <person name="Quail M.A."/>
            <person name="Urushihara H."/>
            <person name="Hernandez J."/>
            <person name="Rabbinowitsch E."/>
            <person name="Steffen D."/>
            <person name="Sanders M."/>
            <person name="Ma J."/>
            <person name="Kohara Y."/>
            <person name="Sharp S."/>
            <person name="Simmonds M."/>
            <person name="Spiegler S."/>
            <person name="Tivey A."/>
            <person name="Sugano S."/>
            <person name="White B."/>
            <person name="Walker D."/>
            <person name="Woodward J."/>
            <person name="Winckler T."/>
            <person name="Tanaka Y."/>
            <person name="Shaulsky G."/>
            <person name="Schleicher M."/>
            <person name="Weinstock G."/>
            <person name="Rosenthal A."/>
            <person name="Cox E.C."/>
            <person name="Chisholm R.L."/>
            <person name="Gibbs R."/>
            <person name="Loomis W.F."/>
            <person name="Platzer M."/>
            <person name="Kay R.R."/>
            <person name="Williams J."/>
            <person name="Dear P.H."/>
            <person name="Noegel A.A."/>
            <person name="Barrell B."/>
            <person name="Kuspa A."/>
        </authorList>
    </citation>
    <scope>NUCLEOTIDE SEQUENCE [LARGE SCALE GENOMIC DNA]</scope>
    <source>
        <strain evidence="1 2">AX4</strain>
    </source>
</reference>
<keyword evidence="2" id="KW-1185">Reference proteome</keyword>
<dbReference type="VEuPathDB" id="AmoebaDB:DDB_G0293094"/>
<dbReference type="GeneID" id="8629040"/>
<organism evidence="1 2">
    <name type="scientific">Dictyostelium discoideum</name>
    <name type="common">Social amoeba</name>
    <dbReference type="NCBI Taxonomy" id="44689"/>
    <lineage>
        <taxon>Eukaryota</taxon>
        <taxon>Amoebozoa</taxon>
        <taxon>Evosea</taxon>
        <taxon>Eumycetozoa</taxon>
        <taxon>Dictyostelia</taxon>
        <taxon>Dictyosteliales</taxon>
        <taxon>Dictyosteliaceae</taxon>
        <taxon>Dictyostelium</taxon>
    </lineage>
</organism>
<dbReference type="HOGENOM" id="CLU_3110402_0_0_1"/>
<gene>
    <name evidence="1" type="ORF">DDB_G0293094</name>
</gene>
<dbReference type="EMBL" id="AAFI02000199">
    <property type="protein sequence ID" value="EAL60899.1"/>
    <property type="molecule type" value="Genomic_DNA"/>
</dbReference>
<dbReference type="InParanoid" id="Q54CA2"/>
<comment type="caution">
    <text evidence="1">The sequence shown here is derived from an EMBL/GenBank/DDBJ whole genome shotgun (WGS) entry which is preliminary data.</text>
</comment>
<protein>
    <submittedName>
        <fullName evidence="1">Uncharacterized protein</fullName>
    </submittedName>
</protein>
<evidence type="ECO:0000313" key="1">
    <source>
        <dbReference type="EMBL" id="EAL60899.1"/>
    </source>
</evidence>
<proteinExistence type="predicted"/>
<accession>Q54CA2</accession>
<dbReference type="PaxDb" id="44689-DDB0191773"/>